<accession>A0A6C0I4L3</accession>
<organism evidence="1">
    <name type="scientific">viral metagenome</name>
    <dbReference type="NCBI Taxonomy" id="1070528"/>
    <lineage>
        <taxon>unclassified sequences</taxon>
        <taxon>metagenomes</taxon>
        <taxon>organismal metagenomes</taxon>
    </lineage>
</organism>
<dbReference type="InterPro" id="IPR012295">
    <property type="entry name" value="TBP_dom_sf"/>
</dbReference>
<evidence type="ECO:0000313" key="1">
    <source>
        <dbReference type="EMBL" id="QHT87732.1"/>
    </source>
</evidence>
<dbReference type="AlphaFoldDB" id="A0A6C0I4L3"/>
<proteinExistence type="predicted"/>
<dbReference type="Gene3D" id="3.30.310.10">
    <property type="entry name" value="TATA-Binding Protein"/>
    <property type="match status" value="1"/>
</dbReference>
<protein>
    <submittedName>
        <fullName evidence="1">Uncharacterized protein</fullName>
    </submittedName>
</protein>
<sequence length="406" mass="46863">MANLDMKWQQFLSDMTEDSASSSVASCMNNAPLVIHDEDNEDHDSEVECDDVVVDPEHIDALKLTEETKPKCTPLYVSTKTKISYLSKPIDIHDVFWKIPVLKYAVPKEGAIKKQMKFSTTDPADLAVIHDRLKHEVACVNEYVIEHIENPDGRIKFKDQRKISVGLCKKDIVSYRIKQKRAFFNCFVVILRIVDEEDEQRNFKEMHVKVFNTGKLEIPGIKTDSMMMRVQTLLVEILRPIVGGEDLDFQRGNSETVLINSNFKCGYYINRDALYRMLKYKYRINCNYDACSYPGIQCKFFYVKGSDEQSGQQPAHFAAGEETNRHKKACNDTKAHYEISFMIFRTGSVLIVGKCNEDVLHEIYDFIRTMLETEYMTIGKCLVPLECTLEKKRVPKVRRKVLVFNA</sequence>
<name>A0A6C0I4L3_9ZZZZ</name>
<reference evidence="1" key="1">
    <citation type="journal article" date="2020" name="Nature">
        <title>Giant virus diversity and host interactions through global metagenomics.</title>
        <authorList>
            <person name="Schulz F."/>
            <person name="Roux S."/>
            <person name="Paez-Espino D."/>
            <person name="Jungbluth S."/>
            <person name="Walsh D.A."/>
            <person name="Denef V.J."/>
            <person name="McMahon K.D."/>
            <person name="Konstantinidis K.T."/>
            <person name="Eloe-Fadrosh E.A."/>
            <person name="Kyrpides N.C."/>
            <person name="Woyke T."/>
        </authorList>
    </citation>
    <scope>NUCLEOTIDE SEQUENCE</scope>
    <source>
        <strain evidence="1">GVMAG-M-3300023184-191</strain>
    </source>
</reference>
<dbReference type="EMBL" id="MN740101">
    <property type="protein sequence ID" value="QHT87732.1"/>
    <property type="molecule type" value="Genomic_DNA"/>
</dbReference>